<dbReference type="InterPro" id="IPR002372">
    <property type="entry name" value="PQQ_rpt_dom"/>
</dbReference>
<comment type="caution">
    <text evidence="4">The sequence shown here is derived from an EMBL/GenBank/DDBJ whole genome shotgun (WGS) entry which is preliminary data.</text>
</comment>
<evidence type="ECO:0000256" key="2">
    <source>
        <dbReference type="SAM" id="SignalP"/>
    </source>
</evidence>
<dbReference type="EMBL" id="JBHSFQ010000043">
    <property type="protein sequence ID" value="MFC4565683.1"/>
    <property type="molecule type" value="Genomic_DNA"/>
</dbReference>
<organism evidence="4 5">
    <name type="scientific">Nocardiopsis mangrovi</name>
    <dbReference type="NCBI Taxonomy" id="1179818"/>
    <lineage>
        <taxon>Bacteria</taxon>
        <taxon>Bacillati</taxon>
        <taxon>Actinomycetota</taxon>
        <taxon>Actinomycetes</taxon>
        <taxon>Streptosporangiales</taxon>
        <taxon>Nocardiopsidaceae</taxon>
        <taxon>Nocardiopsis</taxon>
    </lineage>
</organism>
<name>A0ABV9E4U6_9ACTN</name>
<feature type="region of interest" description="Disordered" evidence="1">
    <location>
        <begin position="274"/>
        <end position="304"/>
    </location>
</feature>
<evidence type="ECO:0000313" key="4">
    <source>
        <dbReference type="EMBL" id="MFC4565683.1"/>
    </source>
</evidence>
<keyword evidence="2" id="KW-0732">Signal</keyword>
<dbReference type="RefSeq" id="WP_378579896.1">
    <property type="nucleotide sequence ID" value="NZ_JBHSFQ010000043.1"/>
</dbReference>
<dbReference type="Gene3D" id="2.130.10.10">
    <property type="entry name" value="YVTN repeat-like/Quinoprotein amine dehydrogenase"/>
    <property type="match status" value="1"/>
</dbReference>
<dbReference type="PROSITE" id="PS51257">
    <property type="entry name" value="PROKAR_LIPOPROTEIN"/>
    <property type="match status" value="1"/>
</dbReference>
<protein>
    <submittedName>
        <fullName evidence="4">PQQ-binding-like beta-propeller repeat protein</fullName>
    </submittedName>
</protein>
<sequence length="478" mass="49483">MRIRPRVPAAAVAVLLAGAACTGEPAEPPGEPESPRPLPTVFGGDPPPGVAGEPSRFLHGPGSDGPDILDDSMGVRIEAVGDAFLISSNSEERHVLQDAADGGTLWEGGQRVDRFGTARDGSDVLILTGDDGGSTVIDDDGETVWSGGGRDAYVGGVVVRRPEGWTAGDPYGDFTVLGTDGREIWDFAFTRPEAGPDGDGDDAPDPDPDRLGVPVGVHGDTLLMTGPTGLLQARDIGDDTGDLLWSMSGDDPSLAGETGVPLPRPQVVGYYGLPGADAGDGTAATPEESPGDPAASARPGTDAPEARDTVLLRWSLPEDPSLLSLHDLGDGETLWTLAEPGANPVDREFTPAQVTGTVYDPETGTLLLPQASGDATVIAVDLATGEERWEFEDADERSITPSLALAGYVYGDSRSADDTDSSQVVLEAETKDVVADESDSYVETVTDDGHVLVVRDRQRFVFPPAGGPAPEGSASPTG</sequence>
<gene>
    <name evidence="4" type="ORF">ACFO4E_27815</name>
</gene>
<evidence type="ECO:0000313" key="5">
    <source>
        <dbReference type="Proteomes" id="UP001595923"/>
    </source>
</evidence>
<dbReference type="InterPro" id="IPR015943">
    <property type="entry name" value="WD40/YVTN_repeat-like_dom_sf"/>
</dbReference>
<feature type="compositionally biased region" description="Low complexity" evidence="1">
    <location>
        <begin position="275"/>
        <end position="285"/>
    </location>
</feature>
<dbReference type="Proteomes" id="UP001595923">
    <property type="component" value="Unassembled WGS sequence"/>
</dbReference>
<feature type="compositionally biased region" description="Acidic residues" evidence="1">
    <location>
        <begin position="196"/>
        <end position="206"/>
    </location>
</feature>
<feature type="region of interest" description="Disordered" evidence="1">
    <location>
        <begin position="23"/>
        <end position="64"/>
    </location>
</feature>
<proteinExistence type="predicted"/>
<dbReference type="Pfam" id="PF13360">
    <property type="entry name" value="PQQ_2"/>
    <property type="match status" value="1"/>
</dbReference>
<reference evidence="5" key="1">
    <citation type="journal article" date="2019" name="Int. J. Syst. Evol. Microbiol.">
        <title>The Global Catalogue of Microorganisms (GCM) 10K type strain sequencing project: providing services to taxonomists for standard genome sequencing and annotation.</title>
        <authorList>
            <consortium name="The Broad Institute Genomics Platform"/>
            <consortium name="The Broad Institute Genome Sequencing Center for Infectious Disease"/>
            <person name="Wu L."/>
            <person name="Ma J."/>
        </authorList>
    </citation>
    <scope>NUCLEOTIDE SEQUENCE [LARGE SCALE GENOMIC DNA]</scope>
    <source>
        <strain evidence="5">XZYJ18</strain>
    </source>
</reference>
<feature type="chain" id="PRO_5045141692" evidence="2">
    <location>
        <begin position="23"/>
        <end position="478"/>
    </location>
</feature>
<dbReference type="SUPFAM" id="SSF50998">
    <property type="entry name" value="Quinoprotein alcohol dehydrogenase-like"/>
    <property type="match status" value="1"/>
</dbReference>
<feature type="compositionally biased region" description="Pro residues" evidence="1">
    <location>
        <begin position="26"/>
        <end position="38"/>
    </location>
</feature>
<feature type="region of interest" description="Disordered" evidence="1">
    <location>
        <begin position="190"/>
        <end position="209"/>
    </location>
</feature>
<evidence type="ECO:0000259" key="3">
    <source>
        <dbReference type="Pfam" id="PF13360"/>
    </source>
</evidence>
<accession>A0ABV9E4U6</accession>
<dbReference type="InterPro" id="IPR011047">
    <property type="entry name" value="Quinoprotein_ADH-like_sf"/>
</dbReference>
<feature type="domain" description="Pyrrolo-quinoline quinone repeat" evidence="3">
    <location>
        <begin position="179"/>
        <end position="415"/>
    </location>
</feature>
<evidence type="ECO:0000256" key="1">
    <source>
        <dbReference type="SAM" id="MobiDB-lite"/>
    </source>
</evidence>
<keyword evidence="5" id="KW-1185">Reference proteome</keyword>
<feature type="signal peptide" evidence="2">
    <location>
        <begin position="1"/>
        <end position="22"/>
    </location>
</feature>